<evidence type="ECO:0000256" key="1">
    <source>
        <dbReference type="ARBA" id="ARBA00023015"/>
    </source>
</evidence>
<comment type="caution">
    <text evidence="6">The sequence shown here is derived from an EMBL/GenBank/DDBJ whole genome shotgun (WGS) entry which is preliminary data.</text>
</comment>
<feature type="domain" description="HTH lacI-type" evidence="5">
    <location>
        <begin position="77"/>
        <end position="131"/>
    </location>
</feature>
<dbReference type="RefSeq" id="WP_348956248.1">
    <property type="nucleotide sequence ID" value="NZ_JBDZYD010000018.1"/>
</dbReference>
<proteinExistence type="predicted"/>
<dbReference type="SMART" id="SM00354">
    <property type="entry name" value="HTH_LACI"/>
    <property type="match status" value="1"/>
</dbReference>
<dbReference type="CDD" id="cd01574">
    <property type="entry name" value="PBP1_LacI"/>
    <property type="match status" value="1"/>
</dbReference>
<dbReference type="Gene3D" id="3.40.50.2300">
    <property type="match status" value="2"/>
</dbReference>
<keyword evidence="2 6" id="KW-0238">DNA-binding</keyword>
<sequence length="408" mass="42455">MHNPVVTVARLTVTHAATLPGGPIDLLWTKQESAPRPRRRRSPPSPRTPGVSRDPGFDLAIRTDHDGIVTRRTSASPSIRDVAAAAGVSRQTVSRVLNDSPFVNAGTRTHVLAVIERLGYRPNRAARALGLGRSRSVTVVIADTTLYGYAATLRGIEEAARQQGLAVGVRVVESADPGDVRHAVEYVSDPNAGGIVVVAFDAAGAAVLRALPPDLPVVAATEAGGLGDVGRPMIFLDERQAAADATTHLLGLGHRTVHHVAIPSETGTSARQAGWRSALEAARAPAPAVVPVGWDVHSAYLAGQALAADPDVTAILCGNDDTAMAVRRALHEAGRDVPGDVSIVGFDDVPGAAYWTPALTTVRMDFVALGRACLATLAATLAGTPQPAVELAPPSLVIRESTAPARPR</sequence>
<keyword evidence="3" id="KW-0804">Transcription</keyword>
<keyword evidence="1" id="KW-0805">Transcription regulation</keyword>
<accession>A0ABV0LS72</accession>
<evidence type="ECO:0000313" key="7">
    <source>
        <dbReference type="Proteomes" id="UP001440984"/>
    </source>
</evidence>
<dbReference type="CDD" id="cd01392">
    <property type="entry name" value="HTH_LacI"/>
    <property type="match status" value="1"/>
</dbReference>
<evidence type="ECO:0000313" key="6">
    <source>
        <dbReference type="EMBL" id="MEQ0565167.1"/>
    </source>
</evidence>
<dbReference type="InterPro" id="IPR046335">
    <property type="entry name" value="LacI/GalR-like_sensor"/>
</dbReference>
<dbReference type="InterPro" id="IPR000843">
    <property type="entry name" value="HTH_LacI"/>
</dbReference>
<dbReference type="InterPro" id="IPR028082">
    <property type="entry name" value="Peripla_BP_I"/>
</dbReference>
<keyword evidence="7" id="KW-1185">Reference proteome</keyword>
<gene>
    <name evidence="6" type="ORF">ABJI51_39340</name>
</gene>
<dbReference type="PANTHER" id="PTHR30146">
    <property type="entry name" value="LACI-RELATED TRANSCRIPTIONAL REPRESSOR"/>
    <property type="match status" value="1"/>
</dbReference>
<feature type="region of interest" description="Disordered" evidence="4">
    <location>
        <begin position="22"/>
        <end position="57"/>
    </location>
</feature>
<evidence type="ECO:0000256" key="2">
    <source>
        <dbReference type="ARBA" id="ARBA00023125"/>
    </source>
</evidence>
<reference evidence="6 7" key="1">
    <citation type="submission" date="2024-05" db="EMBL/GenBank/DDBJ databases">
        <authorList>
            <person name="Zhao H."/>
            <person name="Xu Y."/>
            <person name="Lin S."/>
            <person name="Spain J.C."/>
            <person name="Zhou N.-Y."/>
        </authorList>
    </citation>
    <scope>NUCLEOTIDE SEQUENCE [LARGE SCALE GENOMIC DNA]</scope>
    <source>
        <strain evidence="6 7">NEAU-NG30</strain>
    </source>
</reference>
<organism evidence="6 7">
    <name type="scientific">Amycolatopsis melonis</name>
    <dbReference type="NCBI Taxonomy" id="3156488"/>
    <lineage>
        <taxon>Bacteria</taxon>
        <taxon>Bacillati</taxon>
        <taxon>Actinomycetota</taxon>
        <taxon>Actinomycetes</taxon>
        <taxon>Pseudonocardiales</taxon>
        <taxon>Pseudonocardiaceae</taxon>
        <taxon>Amycolatopsis</taxon>
    </lineage>
</organism>
<dbReference type="PANTHER" id="PTHR30146:SF109">
    <property type="entry name" value="HTH-TYPE TRANSCRIPTIONAL REGULATOR GALS"/>
    <property type="match status" value="1"/>
</dbReference>
<evidence type="ECO:0000256" key="4">
    <source>
        <dbReference type="SAM" id="MobiDB-lite"/>
    </source>
</evidence>
<dbReference type="SUPFAM" id="SSF47413">
    <property type="entry name" value="lambda repressor-like DNA-binding domains"/>
    <property type="match status" value="1"/>
</dbReference>
<dbReference type="Pfam" id="PF13377">
    <property type="entry name" value="Peripla_BP_3"/>
    <property type="match status" value="1"/>
</dbReference>
<dbReference type="PROSITE" id="PS50932">
    <property type="entry name" value="HTH_LACI_2"/>
    <property type="match status" value="1"/>
</dbReference>
<evidence type="ECO:0000259" key="5">
    <source>
        <dbReference type="PROSITE" id="PS50932"/>
    </source>
</evidence>
<dbReference type="Pfam" id="PF00356">
    <property type="entry name" value="LacI"/>
    <property type="match status" value="1"/>
</dbReference>
<protein>
    <submittedName>
        <fullName evidence="6">LacI family DNA-binding transcriptional regulator</fullName>
    </submittedName>
</protein>
<name>A0ABV0LS72_9PSEU</name>
<evidence type="ECO:0000256" key="3">
    <source>
        <dbReference type="ARBA" id="ARBA00023163"/>
    </source>
</evidence>
<dbReference type="PROSITE" id="PS00356">
    <property type="entry name" value="HTH_LACI_1"/>
    <property type="match status" value="1"/>
</dbReference>
<dbReference type="Gene3D" id="1.10.260.40">
    <property type="entry name" value="lambda repressor-like DNA-binding domains"/>
    <property type="match status" value="1"/>
</dbReference>
<dbReference type="GO" id="GO:0003677">
    <property type="term" value="F:DNA binding"/>
    <property type="evidence" value="ECO:0007669"/>
    <property type="project" value="UniProtKB-KW"/>
</dbReference>
<dbReference type="SUPFAM" id="SSF53822">
    <property type="entry name" value="Periplasmic binding protein-like I"/>
    <property type="match status" value="1"/>
</dbReference>
<dbReference type="EMBL" id="JBDZYD010000018">
    <property type="protein sequence ID" value="MEQ0565167.1"/>
    <property type="molecule type" value="Genomic_DNA"/>
</dbReference>
<dbReference type="InterPro" id="IPR010982">
    <property type="entry name" value="Lambda_DNA-bd_dom_sf"/>
</dbReference>
<dbReference type="PRINTS" id="PR00036">
    <property type="entry name" value="HTHLACI"/>
</dbReference>
<dbReference type="Proteomes" id="UP001440984">
    <property type="component" value="Unassembled WGS sequence"/>
</dbReference>